<accession>A0ABW2RVP2</accession>
<dbReference type="SUPFAM" id="SSF50998">
    <property type="entry name" value="Quinoprotein alcohol dehydrogenase-like"/>
    <property type="match status" value="1"/>
</dbReference>
<dbReference type="RefSeq" id="WP_378402632.1">
    <property type="nucleotide sequence ID" value="NZ_JBHTCS010000009.1"/>
</dbReference>
<sequence length="404" mass="41972">MVAPERRTRADLIAAVAIAVVVVLAAGAIWLRGDARGTTSITAETPATPADTALSIPERVTEIWRADSSATDRPVTSGGAVVTAEEGAVVGRDRDTGAQLWSYTRDLALCGVIGAWNAVVSVYRDARGCGAVTELQGSDGSRVAQRNSDADDAVTLSEDGTYVTSRGMHRLELWRSDLVRTLEFGRVDAPVNPNTQPRSGCELLSSASSSTRLAVLERCADEPADRLSVLAPAPKDNSEPDEYGSSVLADLDPGVTGAKVLAVAGERSAVYLPAGPTTGARVGVFDGSGSLIATHPVPADVSPDSRVVKVGSVYSWWTGSRMIALGATDFAPRWTVEGAIGPGALMAGQILIPVEGAIAVHDLATGGEVRRIAVDRADAQAPITSSVVGTVLLEQRGDELVALR</sequence>
<dbReference type="EMBL" id="JBHTCS010000009">
    <property type="protein sequence ID" value="MFC7447513.1"/>
    <property type="molecule type" value="Genomic_DNA"/>
</dbReference>
<feature type="transmembrane region" description="Helical" evidence="1">
    <location>
        <begin position="12"/>
        <end position="31"/>
    </location>
</feature>
<dbReference type="InterPro" id="IPR011047">
    <property type="entry name" value="Quinoprotein_ADH-like_sf"/>
</dbReference>
<protein>
    <recommendedName>
        <fullName evidence="4">PQQ-like domain-containing protein</fullName>
    </recommendedName>
</protein>
<keyword evidence="1" id="KW-0812">Transmembrane</keyword>
<proteinExistence type="predicted"/>
<keyword evidence="1" id="KW-0472">Membrane</keyword>
<comment type="caution">
    <text evidence="2">The sequence shown here is derived from an EMBL/GenBank/DDBJ whole genome shotgun (WGS) entry which is preliminary data.</text>
</comment>
<name>A0ABW2RVP2_9NOCA</name>
<organism evidence="2 3">
    <name type="scientific">Rhodococcus daqingensis</name>
    <dbReference type="NCBI Taxonomy" id="2479363"/>
    <lineage>
        <taxon>Bacteria</taxon>
        <taxon>Bacillati</taxon>
        <taxon>Actinomycetota</taxon>
        <taxon>Actinomycetes</taxon>
        <taxon>Mycobacteriales</taxon>
        <taxon>Nocardiaceae</taxon>
        <taxon>Rhodococcus</taxon>
    </lineage>
</organism>
<evidence type="ECO:0000256" key="1">
    <source>
        <dbReference type="SAM" id="Phobius"/>
    </source>
</evidence>
<keyword evidence="1" id="KW-1133">Transmembrane helix</keyword>
<reference evidence="3" key="1">
    <citation type="journal article" date="2019" name="Int. J. Syst. Evol. Microbiol.">
        <title>The Global Catalogue of Microorganisms (GCM) 10K type strain sequencing project: providing services to taxonomists for standard genome sequencing and annotation.</title>
        <authorList>
            <consortium name="The Broad Institute Genomics Platform"/>
            <consortium name="The Broad Institute Genome Sequencing Center for Infectious Disease"/>
            <person name="Wu L."/>
            <person name="Ma J."/>
        </authorList>
    </citation>
    <scope>NUCLEOTIDE SEQUENCE [LARGE SCALE GENOMIC DNA]</scope>
    <source>
        <strain evidence="3">ICMP 19430</strain>
    </source>
</reference>
<gene>
    <name evidence="2" type="ORF">ACFQS9_06400</name>
</gene>
<evidence type="ECO:0000313" key="2">
    <source>
        <dbReference type="EMBL" id="MFC7447513.1"/>
    </source>
</evidence>
<dbReference type="Proteomes" id="UP001596484">
    <property type="component" value="Unassembled WGS sequence"/>
</dbReference>
<evidence type="ECO:0008006" key="4">
    <source>
        <dbReference type="Google" id="ProtNLM"/>
    </source>
</evidence>
<keyword evidence="3" id="KW-1185">Reference proteome</keyword>
<evidence type="ECO:0000313" key="3">
    <source>
        <dbReference type="Proteomes" id="UP001596484"/>
    </source>
</evidence>